<keyword evidence="3" id="KW-0482">Metalloprotease</keyword>
<keyword evidence="1" id="KW-1133">Transmembrane helix</keyword>
<sequence>MSASQIAFTTPVTATPWQRWMVFSPIARIVFFIALFLILFKLSSTAAAALGFFGPGTSRLTHAWGNLFVQLLSTVVSYVILVKAVERRPLREFALRDLAMLGPAGLLLGAALFSTVVLMLWLAGSYHVTGMNPGVDWLPAVLTVGLSAGIGEEIITRGVLFRIVEEGLGTWWALAISALFFGAAHIFNPGATLWSSLAIAIEAGVLLALLYHVTRSLWPCIGLHAAWNIMQGTVFGIPVSGTSAQGWLSSSRSGPDWLTGGEFGAEASVVALLICSCCSALLLVIALRRGTIVPPAWRRRGPVTP</sequence>
<dbReference type="GO" id="GO:0004175">
    <property type="term" value="F:endopeptidase activity"/>
    <property type="evidence" value="ECO:0007669"/>
    <property type="project" value="UniProtKB-ARBA"/>
</dbReference>
<dbReference type="InterPro" id="IPR003675">
    <property type="entry name" value="Rce1/LyrA-like_dom"/>
</dbReference>
<accession>A0A328P434</accession>
<evidence type="ECO:0000256" key="1">
    <source>
        <dbReference type="SAM" id="Phobius"/>
    </source>
</evidence>
<feature type="transmembrane region" description="Helical" evidence="1">
    <location>
        <begin position="168"/>
        <end position="187"/>
    </location>
</feature>
<evidence type="ECO:0000313" key="3">
    <source>
        <dbReference type="EMBL" id="RAO77018.1"/>
    </source>
</evidence>
<name>A0A328P434_9GAMM</name>
<organism evidence="3 4">
    <name type="scientific">Dyella jiangningensis</name>
    <dbReference type="NCBI Taxonomy" id="1379159"/>
    <lineage>
        <taxon>Bacteria</taxon>
        <taxon>Pseudomonadati</taxon>
        <taxon>Pseudomonadota</taxon>
        <taxon>Gammaproteobacteria</taxon>
        <taxon>Lysobacterales</taxon>
        <taxon>Rhodanobacteraceae</taxon>
        <taxon>Dyella</taxon>
    </lineage>
</organism>
<dbReference type="OrthoDB" id="193898at2"/>
<dbReference type="PANTHER" id="PTHR39430:SF1">
    <property type="entry name" value="PROTEASE"/>
    <property type="match status" value="1"/>
</dbReference>
<proteinExistence type="predicted"/>
<keyword evidence="1" id="KW-0472">Membrane</keyword>
<comment type="caution">
    <text evidence="3">The sequence shown here is derived from an EMBL/GenBank/DDBJ whole genome shotgun (WGS) entry which is preliminary data.</text>
</comment>
<feature type="transmembrane region" description="Helical" evidence="1">
    <location>
        <begin position="137"/>
        <end position="156"/>
    </location>
</feature>
<dbReference type="PANTHER" id="PTHR39430">
    <property type="entry name" value="MEMBRANE-ASSOCIATED PROTEASE-RELATED"/>
    <property type="match status" value="1"/>
</dbReference>
<dbReference type="GO" id="GO:0008237">
    <property type="term" value="F:metallopeptidase activity"/>
    <property type="evidence" value="ECO:0007669"/>
    <property type="project" value="UniProtKB-KW"/>
</dbReference>
<dbReference type="GO" id="GO:0006508">
    <property type="term" value="P:proteolysis"/>
    <property type="evidence" value="ECO:0007669"/>
    <property type="project" value="UniProtKB-KW"/>
</dbReference>
<feature type="transmembrane region" description="Helical" evidence="1">
    <location>
        <begin position="225"/>
        <end position="247"/>
    </location>
</feature>
<dbReference type="Proteomes" id="UP000248926">
    <property type="component" value="Unassembled WGS sequence"/>
</dbReference>
<dbReference type="GO" id="GO:0080120">
    <property type="term" value="P:CAAX-box protein maturation"/>
    <property type="evidence" value="ECO:0007669"/>
    <property type="project" value="UniProtKB-ARBA"/>
</dbReference>
<keyword evidence="3" id="KW-0645">Protease</keyword>
<keyword evidence="3" id="KW-0378">Hydrolase</keyword>
<keyword evidence="1" id="KW-0812">Transmembrane</keyword>
<gene>
    <name evidence="3" type="ORF">CA260_03695</name>
</gene>
<evidence type="ECO:0000259" key="2">
    <source>
        <dbReference type="Pfam" id="PF02517"/>
    </source>
</evidence>
<keyword evidence="4" id="KW-1185">Reference proteome</keyword>
<dbReference type="AlphaFoldDB" id="A0A328P434"/>
<feature type="transmembrane region" description="Helical" evidence="1">
    <location>
        <begin position="193"/>
        <end position="213"/>
    </location>
</feature>
<dbReference type="RefSeq" id="WP_111981077.1">
    <property type="nucleotide sequence ID" value="NZ_NFZS01000001.1"/>
</dbReference>
<reference evidence="3 4" key="1">
    <citation type="journal article" date="2018" name="Genet. Mol. Biol.">
        <title>The genome sequence of Dyella jiangningensis FCAV SCS01 from a lignocellulose-decomposing microbial consortium metagenome reveals potential for biotechnological applications.</title>
        <authorList>
            <person name="Desiderato J.G."/>
            <person name="Alvarenga D.O."/>
            <person name="Constancio M.T.L."/>
            <person name="Alves L.M.C."/>
            <person name="Varani A.M."/>
        </authorList>
    </citation>
    <scope>NUCLEOTIDE SEQUENCE [LARGE SCALE GENOMIC DNA]</scope>
    <source>
        <strain evidence="3 4">FCAV SCS01</strain>
    </source>
</reference>
<evidence type="ECO:0000313" key="4">
    <source>
        <dbReference type="Proteomes" id="UP000248926"/>
    </source>
</evidence>
<protein>
    <submittedName>
        <fullName evidence="3">CPBP family intramembrane metalloprotease domain-containing protein</fullName>
    </submittedName>
</protein>
<feature type="transmembrane region" description="Helical" evidence="1">
    <location>
        <begin position="267"/>
        <end position="287"/>
    </location>
</feature>
<feature type="domain" description="CAAX prenyl protease 2/Lysostaphin resistance protein A-like" evidence="2">
    <location>
        <begin position="137"/>
        <end position="230"/>
    </location>
</feature>
<dbReference type="EMBL" id="NFZS01000001">
    <property type="protein sequence ID" value="RAO77018.1"/>
    <property type="molecule type" value="Genomic_DNA"/>
</dbReference>
<feature type="transmembrane region" description="Helical" evidence="1">
    <location>
        <begin position="98"/>
        <end position="122"/>
    </location>
</feature>
<feature type="transmembrane region" description="Helical" evidence="1">
    <location>
        <begin position="67"/>
        <end position="86"/>
    </location>
</feature>
<dbReference type="Pfam" id="PF02517">
    <property type="entry name" value="Rce1-like"/>
    <property type="match status" value="1"/>
</dbReference>
<feature type="transmembrane region" description="Helical" evidence="1">
    <location>
        <begin position="29"/>
        <end position="55"/>
    </location>
</feature>